<dbReference type="PaxDb" id="3880-AES73457"/>
<evidence type="ECO:0000313" key="1">
    <source>
        <dbReference type="EMBL" id="KEH39293.1"/>
    </source>
</evidence>
<proteinExistence type="predicted"/>
<accession>A0A072VCW9</accession>
<reference evidence="1 3" key="2">
    <citation type="journal article" date="2014" name="BMC Genomics">
        <title>An improved genome release (version Mt4.0) for the model legume Medicago truncatula.</title>
        <authorList>
            <person name="Tang H."/>
            <person name="Krishnakumar V."/>
            <person name="Bidwell S."/>
            <person name="Rosen B."/>
            <person name="Chan A."/>
            <person name="Zhou S."/>
            <person name="Gentzbittel L."/>
            <person name="Childs K.L."/>
            <person name="Yandell M."/>
            <person name="Gundlach H."/>
            <person name="Mayer K.F."/>
            <person name="Schwartz D.C."/>
            <person name="Town C.D."/>
        </authorList>
    </citation>
    <scope>GENOME REANNOTATION</scope>
    <source>
        <strain evidence="1">A17</strain>
        <strain evidence="2 3">cv. Jemalong A17</strain>
    </source>
</reference>
<organism evidence="1 3">
    <name type="scientific">Medicago truncatula</name>
    <name type="common">Barrel medic</name>
    <name type="synonym">Medicago tribuloides</name>
    <dbReference type="NCBI Taxonomy" id="3880"/>
    <lineage>
        <taxon>Eukaryota</taxon>
        <taxon>Viridiplantae</taxon>
        <taxon>Streptophyta</taxon>
        <taxon>Embryophyta</taxon>
        <taxon>Tracheophyta</taxon>
        <taxon>Spermatophyta</taxon>
        <taxon>Magnoliopsida</taxon>
        <taxon>eudicotyledons</taxon>
        <taxon>Gunneridae</taxon>
        <taxon>Pentapetalae</taxon>
        <taxon>rosids</taxon>
        <taxon>fabids</taxon>
        <taxon>Fabales</taxon>
        <taxon>Fabaceae</taxon>
        <taxon>Papilionoideae</taxon>
        <taxon>50 kb inversion clade</taxon>
        <taxon>NPAAA clade</taxon>
        <taxon>Hologalegina</taxon>
        <taxon>IRL clade</taxon>
        <taxon>Trifolieae</taxon>
        <taxon>Medicago</taxon>
    </lineage>
</organism>
<evidence type="ECO:0000313" key="3">
    <source>
        <dbReference type="Proteomes" id="UP000002051"/>
    </source>
</evidence>
<dbReference type="Proteomes" id="UP000002051">
    <property type="component" value="Chromosome 2"/>
</dbReference>
<dbReference type="EnsemblPlants" id="KEH39293">
    <property type="protein sequence ID" value="KEH39293"/>
    <property type="gene ID" value="MTR_2g091345"/>
</dbReference>
<evidence type="ECO:0000313" key="2">
    <source>
        <dbReference type="EnsemblPlants" id="KEH39293"/>
    </source>
</evidence>
<gene>
    <name evidence="1" type="ordered locus">MTR_2g091345</name>
</gene>
<reference evidence="1 3" key="1">
    <citation type="journal article" date="2011" name="Nature">
        <title>The Medicago genome provides insight into the evolution of rhizobial symbioses.</title>
        <authorList>
            <person name="Young N.D."/>
            <person name="Debelle F."/>
            <person name="Oldroyd G.E."/>
            <person name="Geurts R."/>
            <person name="Cannon S.B."/>
            <person name="Udvardi M.K."/>
            <person name="Benedito V.A."/>
            <person name="Mayer K.F."/>
            <person name="Gouzy J."/>
            <person name="Schoof H."/>
            <person name="Van de Peer Y."/>
            <person name="Proost S."/>
            <person name="Cook D.R."/>
            <person name="Meyers B.C."/>
            <person name="Spannagl M."/>
            <person name="Cheung F."/>
            <person name="De Mita S."/>
            <person name="Krishnakumar V."/>
            <person name="Gundlach H."/>
            <person name="Zhou S."/>
            <person name="Mudge J."/>
            <person name="Bharti A.K."/>
            <person name="Murray J.D."/>
            <person name="Naoumkina M.A."/>
            <person name="Rosen B."/>
            <person name="Silverstein K.A."/>
            <person name="Tang H."/>
            <person name="Rombauts S."/>
            <person name="Zhao P.X."/>
            <person name="Zhou P."/>
            <person name="Barbe V."/>
            <person name="Bardou P."/>
            <person name="Bechner M."/>
            <person name="Bellec A."/>
            <person name="Berger A."/>
            <person name="Berges H."/>
            <person name="Bidwell S."/>
            <person name="Bisseling T."/>
            <person name="Choisne N."/>
            <person name="Couloux A."/>
            <person name="Denny R."/>
            <person name="Deshpande S."/>
            <person name="Dai X."/>
            <person name="Doyle J.J."/>
            <person name="Dudez A.M."/>
            <person name="Farmer A.D."/>
            <person name="Fouteau S."/>
            <person name="Franken C."/>
            <person name="Gibelin C."/>
            <person name="Gish J."/>
            <person name="Goldstein S."/>
            <person name="Gonzalez A.J."/>
            <person name="Green P.J."/>
            <person name="Hallab A."/>
            <person name="Hartog M."/>
            <person name="Hua A."/>
            <person name="Humphray S.J."/>
            <person name="Jeong D.H."/>
            <person name="Jing Y."/>
            <person name="Jocker A."/>
            <person name="Kenton S.M."/>
            <person name="Kim D.J."/>
            <person name="Klee K."/>
            <person name="Lai H."/>
            <person name="Lang C."/>
            <person name="Lin S."/>
            <person name="Macmil S.L."/>
            <person name="Magdelenat G."/>
            <person name="Matthews L."/>
            <person name="McCorrison J."/>
            <person name="Monaghan E.L."/>
            <person name="Mun J.H."/>
            <person name="Najar F.Z."/>
            <person name="Nicholson C."/>
            <person name="Noirot C."/>
            <person name="O'Bleness M."/>
            <person name="Paule C.R."/>
            <person name="Poulain J."/>
            <person name="Prion F."/>
            <person name="Qin B."/>
            <person name="Qu C."/>
            <person name="Retzel E.F."/>
            <person name="Riddle C."/>
            <person name="Sallet E."/>
            <person name="Samain S."/>
            <person name="Samson N."/>
            <person name="Sanders I."/>
            <person name="Saurat O."/>
            <person name="Scarpelli C."/>
            <person name="Schiex T."/>
            <person name="Segurens B."/>
            <person name="Severin A.J."/>
            <person name="Sherrier D.J."/>
            <person name="Shi R."/>
            <person name="Sims S."/>
            <person name="Singer S.R."/>
            <person name="Sinharoy S."/>
            <person name="Sterck L."/>
            <person name="Viollet A."/>
            <person name="Wang B.B."/>
            <person name="Wang K."/>
            <person name="Wang M."/>
            <person name="Wang X."/>
            <person name="Warfsmann J."/>
            <person name="Weissenbach J."/>
            <person name="White D.D."/>
            <person name="White J.D."/>
            <person name="Wiley G.B."/>
            <person name="Wincker P."/>
            <person name="Xing Y."/>
            <person name="Yang L."/>
            <person name="Yao Z."/>
            <person name="Ying F."/>
            <person name="Zhai J."/>
            <person name="Zhou L."/>
            <person name="Zuber A."/>
            <person name="Denarie J."/>
            <person name="Dixon R.A."/>
            <person name="May G.D."/>
            <person name="Schwartz D.C."/>
            <person name="Rogers J."/>
            <person name="Quetier F."/>
            <person name="Town C.D."/>
            <person name="Roe B.A."/>
        </authorList>
    </citation>
    <scope>NUCLEOTIDE SEQUENCE [LARGE SCALE GENOMIC DNA]</scope>
    <source>
        <strain evidence="1">A17</strain>
        <strain evidence="2 3">cv. Jemalong A17</strain>
    </source>
</reference>
<keyword evidence="3" id="KW-1185">Reference proteome</keyword>
<protein>
    <submittedName>
        <fullName evidence="1 2">Uncharacterized protein</fullName>
    </submittedName>
</protein>
<dbReference type="HOGENOM" id="CLU_2516023_0_0_1"/>
<sequence length="85" mass="9949">MGERAGLQSTMMKMLQKSYKKLAYKLTQEQDLISTHFMSPTLSIMNPKRKHKRKFFDHSNGEISLPKVFTIFPNPRDPHNKDTQP</sequence>
<dbReference type="EMBL" id="CM001218">
    <property type="protein sequence ID" value="KEH39293.1"/>
    <property type="molecule type" value="Genomic_DNA"/>
</dbReference>
<reference evidence="2" key="3">
    <citation type="submission" date="2015-04" db="UniProtKB">
        <authorList>
            <consortium name="EnsemblPlants"/>
        </authorList>
    </citation>
    <scope>IDENTIFICATION</scope>
    <source>
        <strain evidence="2">cv. Jemalong A17</strain>
    </source>
</reference>
<dbReference type="AlphaFoldDB" id="A0A072VCW9"/>
<name>A0A072VCW9_MEDTR</name>